<feature type="non-terminal residue" evidence="2">
    <location>
        <position position="543"/>
    </location>
</feature>
<name>A0A6L2MX93_TANCI</name>
<dbReference type="GO" id="GO:0003964">
    <property type="term" value="F:RNA-directed DNA polymerase activity"/>
    <property type="evidence" value="ECO:0007669"/>
    <property type="project" value="UniProtKB-KW"/>
</dbReference>
<feature type="region of interest" description="Disordered" evidence="1">
    <location>
        <begin position="425"/>
        <end position="458"/>
    </location>
</feature>
<evidence type="ECO:0000256" key="1">
    <source>
        <dbReference type="SAM" id="MobiDB-lite"/>
    </source>
</evidence>
<feature type="region of interest" description="Disordered" evidence="1">
    <location>
        <begin position="66"/>
        <end position="118"/>
    </location>
</feature>
<comment type="caution">
    <text evidence="2">The sequence shown here is derived from an EMBL/GenBank/DDBJ whole genome shotgun (WGS) entry which is preliminary data.</text>
</comment>
<feature type="compositionally biased region" description="Low complexity" evidence="1">
    <location>
        <begin position="426"/>
        <end position="437"/>
    </location>
</feature>
<keyword evidence="2" id="KW-0548">Nucleotidyltransferase</keyword>
<keyword evidence="2" id="KW-0695">RNA-directed DNA polymerase</keyword>
<protein>
    <submittedName>
        <fullName evidence="2">Reverse transcriptase domain-containing protein</fullName>
    </submittedName>
</protein>
<accession>A0A6L2MX93</accession>
<evidence type="ECO:0000313" key="2">
    <source>
        <dbReference type="EMBL" id="GEU76894.1"/>
    </source>
</evidence>
<feature type="compositionally biased region" description="Polar residues" evidence="1">
    <location>
        <begin position="438"/>
        <end position="458"/>
    </location>
</feature>
<sequence length="543" mass="61438">MELNLPLKKSICLTQAFRSHFLLKEDRKKLKVKKEGSDVYEQNEPQIEKADQWEIPLSIRVLRWERNAGQATATPQRGRTGGRTGRRGGRTRGRFGDQGNGGIDGQGGQVGGQGTEVNDGVDGVPEFSTFIAQQLHKLLPTILAQEFLACNLKDYDGKGGTMVYTYWIEKMESVQDMSGCRDNQKVKYTTGSFVGKALTCWNSQIHTRSREAAVSMSWEDFKTLTSEEFCPINELQKLETEFWNHAMIKSRDSVLGALKFLYICFKRVLCVFFVASLPLNLALVTGPGIVKVEVPSAFVVVRAIERLKQGESINVQDLETNLFWKFGKFTSLDGESLESYYSRFYKMMNELTRNQCNVTYHQVNGQFLLQSQPEWNRGKAIVKSPQPISDQEPSMVDDDDETSKDKEIDKLMALISLSFNKIDKPTNNNLRTSSNTSCANQDNSPRIHQNAGYESQRSGNVAGARLTVGSSMKPKRAKDAAYHREKMLLYKQEEIRIQLNADQADWKDDTDDESDNQELEAHYMYMDKIQEVSPDAVDSGPIF</sequence>
<dbReference type="EMBL" id="BKCJ010007366">
    <property type="protein sequence ID" value="GEU76894.1"/>
    <property type="molecule type" value="Genomic_DNA"/>
</dbReference>
<organism evidence="2">
    <name type="scientific">Tanacetum cinerariifolium</name>
    <name type="common">Dalmatian daisy</name>
    <name type="synonym">Chrysanthemum cinerariifolium</name>
    <dbReference type="NCBI Taxonomy" id="118510"/>
    <lineage>
        <taxon>Eukaryota</taxon>
        <taxon>Viridiplantae</taxon>
        <taxon>Streptophyta</taxon>
        <taxon>Embryophyta</taxon>
        <taxon>Tracheophyta</taxon>
        <taxon>Spermatophyta</taxon>
        <taxon>Magnoliopsida</taxon>
        <taxon>eudicotyledons</taxon>
        <taxon>Gunneridae</taxon>
        <taxon>Pentapetalae</taxon>
        <taxon>asterids</taxon>
        <taxon>campanulids</taxon>
        <taxon>Asterales</taxon>
        <taxon>Asteraceae</taxon>
        <taxon>Asteroideae</taxon>
        <taxon>Anthemideae</taxon>
        <taxon>Anthemidinae</taxon>
        <taxon>Tanacetum</taxon>
    </lineage>
</organism>
<keyword evidence="2" id="KW-0808">Transferase</keyword>
<feature type="compositionally biased region" description="Basic residues" evidence="1">
    <location>
        <begin position="84"/>
        <end position="93"/>
    </location>
</feature>
<gene>
    <name evidence="2" type="ORF">Tci_048872</name>
</gene>
<reference evidence="2" key="1">
    <citation type="journal article" date="2019" name="Sci. Rep.">
        <title>Draft genome of Tanacetum cinerariifolium, the natural source of mosquito coil.</title>
        <authorList>
            <person name="Yamashiro T."/>
            <person name="Shiraishi A."/>
            <person name="Satake H."/>
            <person name="Nakayama K."/>
        </authorList>
    </citation>
    <scope>NUCLEOTIDE SEQUENCE</scope>
</reference>
<dbReference type="AlphaFoldDB" id="A0A6L2MX93"/>
<proteinExistence type="predicted"/>
<feature type="region of interest" description="Disordered" evidence="1">
    <location>
        <begin position="384"/>
        <end position="403"/>
    </location>
</feature>
<feature type="compositionally biased region" description="Gly residues" evidence="1">
    <location>
        <begin position="96"/>
        <end position="114"/>
    </location>
</feature>